<feature type="compositionally biased region" description="Polar residues" evidence="1">
    <location>
        <begin position="7"/>
        <end position="18"/>
    </location>
</feature>
<dbReference type="RefSeq" id="XP_025497008.1">
    <property type="nucleotide sequence ID" value="XM_025636771.1"/>
</dbReference>
<name>A0A319DFI3_9EURO</name>
<gene>
    <name evidence="2" type="ORF">BO82DRAFT_360533</name>
</gene>
<evidence type="ECO:0000313" key="2">
    <source>
        <dbReference type="EMBL" id="PYH86808.1"/>
    </source>
</evidence>
<organism evidence="2 3">
    <name type="scientific">Aspergillus uvarum CBS 121591</name>
    <dbReference type="NCBI Taxonomy" id="1448315"/>
    <lineage>
        <taxon>Eukaryota</taxon>
        <taxon>Fungi</taxon>
        <taxon>Dikarya</taxon>
        <taxon>Ascomycota</taxon>
        <taxon>Pezizomycotina</taxon>
        <taxon>Eurotiomycetes</taxon>
        <taxon>Eurotiomycetidae</taxon>
        <taxon>Eurotiales</taxon>
        <taxon>Aspergillaceae</taxon>
        <taxon>Aspergillus</taxon>
        <taxon>Aspergillus subgen. Circumdati</taxon>
    </lineage>
</organism>
<evidence type="ECO:0000256" key="1">
    <source>
        <dbReference type="SAM" id="MobiDB-lite"/>
    </source>
</evidence>
<reference evidence="2 3" key="1">
    <citation type="submission" date="2016-12" db="EMBL/GenBank/DDBJ databases">
        <title>The genomes of Aspergillus section Nigri reveals drivers in fungal speciation.</title>
        <authorList>
            <consortium name="DOE Joint Genome Institute"/>
            <person name="Vesth T.C."/>
            <person name="Nybo J."/>
            <person name="Theobald S."/>
            <person name="Brandl J."/>
            <person name="Frisvad J.C."/>
            <person name="Nielsen K.F."/>
            <person name="Lyhne E.K."/>
            <person name="Kogle M.E."/>
            <person name="Kuo A."/>
            <person name="Riley R."/>
            <person name="Clum A."/>
            <person name="Nolan M."/>
            <person name="Lipzen A."/>
            <person name="Salamov A."/>
            <person name="Henrissat B."/>
            <person name="Wiebenga A."/>
            <person name="De Vries R.P."/>
            <person name="Grigoriev I.V."/>
            <person name="Mortensen U.H."/>
            <person name="Andersen M.R."/>
            <person name="Baker S.E."/>
        </authorList>
    </citation>
    <scope>NUCLEOTIDE SEQUENCE [LARGE SCALE GENOMIC DNA]</scope>
    <source>
        <strain evidence="2 3">CBS 121591</strain>
    </source>
</reference>
<dbReference type="GeneID" id="37139512"/>
<dbReference type="Proteomes" id="UP000248340">
    <property type="component" value="Unassembled WGS sequence"/>
</dbReference>
<dbReference type="EMBL" id="KZ821675">
    <property type="protein sequence ID" value="PYH86808.1"/>
    <property type="molecule type" value="Genomic_DNA"/>
</dbReference>
<feature type="compositionally biased region" description="Basic and acidic residues" evidence="1">
    <location>
        <begin position="22"/>
        <end position="33"/>
    </location>
</feature>
<proteinExistence type="predicted"/>
<dbReference type="AlphaFoldDB" id="A0A319DFI3"/>
<sequence>MPDSTEKPQQPSSQSTPTEVRLFGEGEHTHGAPREKLTLEEIYRFAGKQEETSLFTDDHHLVQIWRPEDLKRSPLRKVRDTCSKLLGHPAAPPLAPGHYRLRFKCGDTQTTVDWPEEQTGAYFVKFAKDVGYYWKGGLQFTPMGTFYGDRQAKLARVGEGMRLADCYDITFVQYISA</sequence>
<evidence type="ECO:0000313" key="3">
    <source>
        <dbReference type="Proteomes" id="UP000248340"/>
    </source>
</evidence>
<dbReference type="VEuPathDB" id="FungiDB:BO82DRAFT_360533"/>
<dbReference type="OrthoDB" id="10358109at2759"/>
<keyword evidence="3" id="KW-1185">Reference proteome</keyword>
<accession>A0A319DFI3</accession>
<protein>
    <submittedName>
        <fullName evidence="2">Uncharacterized protein</fullName>
    </submittedName>
</protein>
<feature type="region of interest" description="Disordered" evidence="1">
    <location>
        <begin position="1"/>
        <end position="33"/>
    </location>
</feature>